<dbReference type="AlphaFoldDB" id="A0A177AH04"/>
<gene>
    <name evidence="1" type="ORF">VC83_02229</name>
</gene>
<proteinExistence type="predicted"/>
<dbReference type="GeneID" id="36285312"/>
<name>A0A177AH04_9PEZI</name>
<dbReference type="Proteomes" id="UP000077154">
    <property type="component" value="Unassembled WGS sequence"/>
</dbReference>
<accession>A0A177AH04</accession>
<reference evidence="1" key="1">
    <citation type="submission" date="2016-03" db="EMBL/GenBank/DDBJ databases">
        <title>Updated assembly of Pseudogymnoascus destructans, the fungus causing white-nose syndrome of bats.</title>
        <authorList>
            <person name="Palmer J.M."/>
            <person name="Drees K.P."/>
            <person name="Foster J.T."/>
            <person name="Lindner D.L."/>
        </authorList>
    </citation>
    <scope>NUCLEOTIDE SEQUENCE [LARGE SCALE GENOMIC DNA]</scope>
    <source>
        <strain evidence="1">20631-21</strain>
    </source>
</reference>
<protein>
    <submittedName>
        <fullName evidence="1">Uncharacterized protein</fullName>
    </submittedName>
</protein>
<evidence type="ECO:0000313" key="1">
    <source>
        <dbReference type="EMBL" id="OAF61348.1"/>
    </source>
</evidence>
<sequence>MRSCSPDLGAEEEEESWYVVAPAAARARVVRRRVVVADFRGGGGTDALGSARVVEKRDVKMTATGVVLCVYPTSPLHTRRVERASWAQRCIEAFRFGGGG</sequence>
<dbReference type="RefSeq" id="XP_024326623.1">
    <property type="nucleotide sequence ID" value="XM_024465896.1"/>
</dbReference>
<dbReference type="EMBL" id="KV441389">
    <property type="protein sequence ID" value="OAF61348.1"/>
    <property type="molecule type" value="Genomic_DNA"/>
</dbReference>
<organism evidence="1">
    <name type="scientific">Pseudogymnoascus destructans</name>
    <dbReference type="NCBI Taxonomy" id="655981"/>
    <lineage>
        <taxon>Eukaryota</taxon>
        <taxon>Fungi</taxon>
        <taxon>Dikarya</taxon>
        <taxon>Ascomycota</taxon>
        <taxon>Pezizomycotina</taxon>
        <taxon>Leotiomycetes</taxon>
        <taxon>Thelebolales</taxon>
        <taxon>Thelebolaceae</taxon>
        <taxon>Pseudogymnoascus</taxon>
    </lineage>
</organism>